<name>A0ABU9MSV8_9GAMM</name>
<keyword evidence="2" id="KW-1185">Reference proteome</keyword>
<sequence>MTPLFQNKNYRNDQAERSFIKWCIAIVVSISMQPLTKERSISIGVKEHSSAFIPSALAKLHREGYLNSLFQKVLGELGDHSIEVEGDPVEAYREAVEASDVIMCVIHRHHFNILGVYEQRNSTAAYLD</sequence>
<evidence type="ECO:0000313" key="2">
    <source>
        <dbReference type="Proteomes" id="UP001447008"/>
    </source>
</evidence>
<reference evidence="1 2" key="1">
    <citation type="submission" date="2024-03" db="EMBL/GenBank/DDBJ databases">
        <title>Pseudoalteromonas qingdaonensis sp. nov., isolated from the intestines of marine benthic organisms.</title>
        <authorList>
            <person name="Lin X."/>
            <person name="Fang S."/>
            <person name="Hu X."/>
        </authorList>
    </citation>
    <scope>NUCLEOTIDE SEQUENCE [LARGE SCALE GENOMIC DNA]</scope>
    <source>
        <strain evidence="1 2">YIC-827</strain>
    </source>
</reference>
<dbReference type="RefSeq" id="WP_342675875.1">
    <property type="nucleotide sequence ID" value="NZ_JBCGCU010000002.1"/>
</dbReference>
<dbReference type="Proteomes" id="UP001447008">
    <property type="component" value="Unassembled WGS sequence"/>
</dbReference>
<proteinExistence type="predicted"/>
<accession>A0ABU9MSV8</accession>
<evidence type="ECO:0000313" key="1">
    <source>
        <dbReference type="EMBL" id="MEM0514270.1"/>
    </source>
</evidence>
<gene>
    <name evidence="1" type="ORF">WCN91_02230</name>
</gene>
<organism evidence="1 2">
    <name type="scientific">Pseudoalteromonas qingdaonensis</name>
    <dbReference type="NCBI Taxonomy" id="3131913"/>
    <lineage>
        <taxon>Bacteria</taxon>
        <taxon>Pseudomonadati</taxon>
        <taxon>Pseudomonadota</taxon>
        <taxon>Gammaproteobacteria</taxon>
        <taxon>Alteromonadales</taxon>
        <taxon>Pseudoalteromonadaceae</taxon>
        <taxon>Pseudoalteromonas</taxon>
    </lineage>
</organism>
<dbReference type="EMBL" id="JBCGCU010000002">
    <property type="protein sequence ID" value="MEM0514270.1"/>
    <property type="molecule type" value="Genomic_DNA"/>
</dbReference>
<comment type="caution">
    <text evidence="1">The sequence shown here is derived from an EMBL/GenBank/DDBJ whole genome shotgun (WGS) entry which is preliminary data.</text>
</comment>
<protein>
    <submittedName>
        <fullName evidence="1">Uncharacterized protein</fullName>
    </submittedName>
</protein>